<organism evidence="1 2">
    <name type="scientific">Racocetra persica</name>
    <dbReference type="NCBI Taxonomy" id="160502"/>
    <lineage>
        <taxon>Eukaryota</taxon>
        <taxon>Fungi</taxon>
        <taxon>Fungi incertae sedis</taxon>
        <taxon>Mucoromycota</taxon>
        <taxon>Glomeromycotina</taxon>
        <taxon>Glomeromycetes</taxon>
        <taxon>Diversisporales</taxon>
        <taxon>Gigasporaceae</taxon>
        <taxon>Racocetra</taxon>
    </lineage>
</organism>
<reference evidence="1" key="1">
    <citation type="submission" date="2021-06" db="EMBL/GenBank/DDBJ databases">
        <authorList>
            <person name="Kallberg Y."/>
            <person name="Tangrot J."/>
            <person name="Rosling A."/>
        </authorList>
    </citation>
    <scope>NUCLEOTIDE SEQUENCE</scope>
    <source>
        <strain evidence="1">MA461A</strain>
    </source>
</reference>
<name>A0ACA9L2W6_9GLOM</name>
<comment type="caution">
    <text evidence="1">The sequence shown here is derived from an EMBL/GenBank/DDBJ whole genome shotgun (WGS) entry which is preliminary data.</text>
</comment>
<evidence type="ECO:0000313" key="1">
    <source>
        <dbReference type="EMBL" id="CAG8506551.1"/>
    </source>
</evidence>
<dbReference type="EMBL" id="CAJVQC010002139">
    <property type="protein sequence ID" value="CAG8506551.1"/>
    <property type="molecule type" value="Genomic_DNA"/>
</dbReference>
<evidence type="ECO:0000313" key="2">
    <source>
        <dbReference type="Proteomes" id="UP000789920"/>
    </source>
</evidence>
<protein>
    <submittedName>
        <fullName evidence="1">2607_t:CDS:1</fullName>
    </submittedName>
</protein>
<accession>A0ACA9L2W6</accession>
<proteinExistence type="predicted"/>
<dbReference type="Proteomes" id="UP000789920">
    <property type="component" value="Unassembled WGS sequence"/>
</dbReference>
<sequence>MGVETQKGNIQECSEADKRKFELNYTLHKTSILNGCSNPMIS</sequence>
<gene>
    <name evidence="1" type="ORF">RPERSI_LOCUS2064</name>
</gene>
<keyword evidence="2" id="KW-1185">Reference proteome</keyword>